<feature type="domain" description="Glycosyltransferase N-terminal" evidence="5">
    <location>
        <begin position="12"/>
        <end position="128"/>
    </location>
</feature>
<dbReference type="FunFam" id="3.40.50.2000:FF:000088">
    <property type="entry name" value="Glycosyltransferase"/>
    <property type="match status" value="1"/>
</dbReference>
<dbReference type="CDD" id="cd03784">
    <property type="entry name" value="GT1_Gtf-like"/>
    <property type="match status" value="1"/>
</dbReference>
<proteinExistence type="inferred from homology"/>
<evidence type="ECO:0000256" key="3">
    <source>
        <dbReference type="ARBA" id="ARBA00022679"/>
    </source>
</evidence>
<accession>A0AAV0J888</accession>
<keyword evidence="4" id="KW-1133">Transmembrane helix</keyword>
<name>A0AAV0J888_9ROSI</name>
<evidence type="ECO:0000256" key="2">
    <source>
        <dbReference type="ARBA" id="ARBA00022676"/>
    </source>
</evidence>
<comment type="caution">
    <text evidence="6">The sequence shown here is derived from an EMBL/GenBank/DDBJ whole genome shotgun (WGS) entry which is preliminary data.</text>
</comment>
<keyword evidence="3" id="KW-0808">Transferase</keyword>
<evidence type="ECO:0000313" key="7">
    <source>
        <dbReference type="Proteomes" id="UP001154282"/>
    </source>
</evidence>
<sequence length="477" mass="52698">MADIKEINSAKLEIVMFPWLAMGHLIPFFHLSKLLAQKGHRIHFVSTPRNLSRLPKIPLHLSSQMTLVSFPLPPVPNLPPQAESSMDVPYNHQQLLKQAFDSLRPPLTELLRRLNPDWVIYDYASHWLPAAAAGAGRRISCAFFSLFTAATISFTGAAGFVDSRSRAEDFTVAPDWVPFESDVAYRLHEITKYVEKTEEDSSGPSDQIRFSVAMEESDAVIVRSSPAFEPDWFDLLDRIHEKRIVPVGFLPPVTGEESDEGGSAVWGEIKEWLDEQRVNSVVYVALGTEVSLTREEIAELAMGLEKSGLPFFWALRRYAAGSTRDAAAMLPGGFVERVAGRGIVYTEWAPQVKILSHDSVGGFLTHCGCNSVVEGLAFGKVLILLPMINDQGLNARLLAGKKLGMEIPRRDDDGSFTGDSVAATVTAAMVEESGEPWRSAVKAAKETFGDGEKNDRLVDNLANYLQDMKMGFCKKTI</sequence>
<keyword evidence="7" id="KW-1185">Reference proteome</keyword>
<dbReference type="InterPro" id="IPR002213">
    <property type="entry name" value="UDP_glucos_trans"/>
</dbReference>
<dbReference type="Gene3D" id="3.40.50.2000">
    <property type="entry name" value="Glycogen Phosphorylase B"/>
    <property type="match status" value="2"/>
</dbReference>
<dbReference type="Proteomes" id="UP001154282">
    <property type="component" value="Unassembled WGS sequence"/>
</dbReference>
<dbReference type="Pfam" id="PF00201">
    <property type="entry name" value="UDPGT"/>
    <property type="match status" value="1"/>
</dbReference>
<dbReference type="EMBL" id="CAMGYJ010000004">
    <property type="protein sequence ID" value="CAI0406059.1"/>
    <property type="molecule type" value="Genomic_DNA"/>
</dbReference>
<dbReference type="AlphaFoldDB" id="A0AAV0J888"/>
<dbReference type="SUPFAM" id="SSF53756">
    <property type="entry name" value="UDP-Glycosyltransferase/glycogen phosphorylase"/>
    <property type="match status" value="1"/>
</dbReference>
<dbReference type="FunFam" id="3.40.50.2000:FF:000037">
    <property type="entry name" value="Glycosyltransferase"/>
    <property type="match status" value="1"/>
</dbReference>
<organism evidence="6 7">
    <name type="scientific">Linum tenue</name>
    <dbReference type="NCBI Taxonomy" id="586396"/>
    <lineage>
        <taxon>Eukaryota</taxon>
        <taxon>Viridiplantae</taxon>
        <taxon>Streptophyta</taxon>
        <taxon>Embryophyta</taxon>
        <taxon>Tracheophyta</taxon>
        <taxon>Spermatophyta</taxon>
        <taxon>Magnoliopsida</taxon>
        <taxon>eudicotyledons</taxon>
        <taxon>Gunneridae</taxon>
        <taxon>Pentapetalae</taxon>
        <taxon>rosids</taxon>
        <taxon>fabids</taxon>
        <taxon>Malpighiales</taxon>
        <taxon>Linaceae</taxon>
        <taxon>Linum</taxon>
    </lineage>
</organism>
<dbReference type="PANTHER" id="PTHR48049">
    <property type="entry name" value="GLYCOSYLTRANSFERASE"/>
    <property type="match status" value="1"/>
</dbReference>
<dbReference type="InterPro" id="IPR058980">
    <property type="entry name" value="Glyco_transf_N"/>
</dbReference>
<dbReference type="Pfam" id="PF26168">
    <property type="entry name" value="Glyco_transf_N"/>
    <property type="match status" value="1"/>
</dbReference>
<evidence type="ECO:0000259" key="5">
    <source>
        <dbReference type="Pfam" id="PF26168"/>
    </source>
</evidence>
<feature type="transmembrane region" description="Helical" evidence="4">
    <location>
        <begin position="12"/>
        <end position="31"/>
    </location>
</feature>
<protein>
    <recommendedName>
        <fullName evidence="5">Glycosyltransferase N-terminal domain-containing protein</fullName>
    </recommendedName>
</protein>
<evidence type="ECO:0000256" key="4">
    <source>
        <dbReference type="SAM" id="Phobius"/>
    </source>
</evidence>
<keyword evidence="4" id="KW-0472">Membrane</keyword>
<evidence type="ECO:0000313" key="6">
    <source>
        <dbReference type="EMBL" id="CAI0406059.1"/>
    </source>
</evidence>
<reference evidence="6" key="1">
    <citation type="submission" date="2022-08" db="EMBL/GenBank/DDBJ databases">
        <authorList>
            <person name="Gutierrez-Valencia J."/>
        </authorList>
    </citation>
    <scope>NUCLEOTIDE SEQUENCE</scope>
</reference>
<comment type="similarity">
    <text evidence="1">Belongs to the UDP-glycosyltransferase family.</text>
</comment>
<evidence type="ECO:0000256" key="1">
    <source>
        <dbReference type="ARBA" id="ARBA00009995"/>
    </source>
</evidence>
<keyword evidence="4" id="KW-0812">Transmembrane</keyword>
<dbReference type="PANTHER" id="PTHR48049:SF138">
    <property type="entry name" value="UDP-GLYCOSYLTRANSFERASE 91C1"/>
    <property type="match status" value="1"/>
</dbReference>
<dbReference type="InterPro" id="IPR050481">
    <property type="entry name" value="UDP-glycosyltransf_plant"/>
</dbReference>
<gene>
    <name evidence="6" type="ORF">LITE_LOCUS13079</name>
</gene>
<dbReference type="GO" id="GO:0035251">
    <property type="term" value="F:UDP-glucosyltransferase activity"/>
    <property type="evidence" value="ECO:0007669"/>
    <property type="project" value="InterPro"/>
</dbReference>
<keyword evidence="2" id="KW-0328">Glycosyltransferase</keyword>